<keyword evidence="3" id="KW-1185">Reference proteome</keyword>
<dbReference type="AlphaFoldDB" id="A0A840TKQ7"/>
<name>A0A840TKQ7_9BACT</name>
<dbReference type="RefSeq" id="WP_246439502.1">
    <property type="nucleotide sequence ID" value="NZ_JACHGF010000001.1"/>
</dbReference>
<organism evidence="2 3">
    <name type="scientific">Rhabdobacter roseus</name>
    <dbReference type="NCBI Taxonomy" id="1655419"/>
    <lineage>
        <taxon>Bacteria</taxon>
        <taxon>Pseudomonadati</taxon>
        <taxon>Bacteroidota</taxon>
        <taxon>Cytophagia</taxon>
        <taxon>Cytophagales</taxon>
        <taxon>Cytophagaceae</taxon>
        <taxon>Rhabdobacter</taxon>
    </lineage>
</organism>
<dbReference type="Proteomes" id="UP000557307">
    <property type="component" value="Unassembled WGS sequence"/>
</dbReference>
<proteinExistence type="predicted"/>
<dbReference type="PROSITE" id="PS51257">
    <property type="entry name" value="PROKAR_LIPOPROTEIN"/>
    <property type="match status" value="1"/>
</dbReference>
<keyword evidence="1" id="KW-0732">Signal</keyword>
<dbReference type="EMBL" id="JACHGF010000001">
    <property type="protein sequence ID" value="MBB5282387.1"/>
    <property type="molecule type" value="Genomic_DNA"/>
</dbReference>
<gene>
    <name evidence="2" type="ORF">HNQ92_000508</name>
</gene>
<feature type="signal peptide" evidence="1">
    <location>
        <begin position="1"/>
        <end position="20"/>
    </location>
</feature>
<sequence length="186" mass="21538">MRYFLFLTLFLLILACQNPAKEQEEVAVYYDVKGYVEGQMELLAREQSTLTKAMRIGTDSESKTTSTANWQRELALFLQADINKPAYRLSYLIARPDSLTYEYTLQPGEDLPVRYLRVELDKSQGQPVYIEAKLLTENKLYQSEKQILLRSGEVAGKWQVQSYQVKGYQELAMTDRKPFEITAKIN</sequence>
<reference evidence="2 3" key="1">
    <citation type="submission" date="2020-08" db="EMBL/GenBank/DDBJ databases">
        <title>Genomic Encyclopedia of Type Strains, Phase IV (KMG-IV): sequencing the most valuable type-strain genomes for metagenomic binning, comparative biology and taxonomic classification.</title>
        <authorList>
            <person name="Goeker M."/>
        </authorList>
    </citation>
    <scope>NUCLEOTIDE SEQUENCE [LARGE SCALE GENOMIC DNA]</scope>
    <source>
        <strain evidence="2 3">DSM 105074</strain>
    </source>
</reference>
<evidence type="ECO:0000313" key="2">
    <source>
        <dbReference type="EMBL" id="MBB5282387.1"/>
    </source>
</evidence>
<evidence type="ECO:0008006" key="4">
    <source>
        <dbReference type="Google" id="ProtNLM"/>
    </source>
</evidence>
<feature type="chain" id="PRO_5033048958" description="Lipoprotein" evidence="1">
    <location>
        <begin position="21"/>
        <end position="186"/>
    </location>
</feature>
<evidence type="ECO:0000256" key="1">
    <source>
        <dbReference type="SAM" id="SignalP"/>
    </source>
</evidence>
<evidence type="ECO:0000313" key="3">
    <source>
        <dbReference type="Proteomes" id="UP000557307"/>
    </source>
</evidence>
<comment type="caution">
    <text evidence="2">The sequence shown here is derived from an EMBL/GenBank/DDBJ whole genome shotgun (WGS) entry which is preliminary data.</text>
</comment>
<accession>A0A840TKQ7</accession>
<protein>
    <recommendedName>
        <fullName evidence="4">Lipoprotein</fullName>
    </recommendedName>
</protein>